<protein>
    <submittedName>
        <fullName evidence="1">Uncharacterized protein</fullName>
    </submittedName>
</protein>
<dbReference type="Proteomes" id="UP000078200">
    <property type="component" value="Unassembled WGS sequence"/>
</dbReference>
<reference evidence="1" key="1">
    <citation type="submission" date="2020-05" db="UniProtKB">
        <authorList>
            <consortium name="EnsemblMetazoa"/>
        </authorList>
    </citation>
    <scope>IDENTIFICATION</scope>
    <source>
        <strain evidence="1">TTRI</strain>
    </source>
</reference>
<proteinExistence type="predicted"/>
<dbReference type="STRING" id="7395.A0A1A9VFV2"/>
<accession>A0A1A9VFV2</accession>
<evidence type="ECO:0000313" key="1">
    <source>
        <dbReference type="EnsemblMetazoa" id="GAUT035896-PA"/>
    </source>
</evidence>
<dbReference type="VEuPathDB" id="VectorBase:GAUT035896"/>
<evidence type="ECO:0000313" key="2">
    <source>
        <dbReference type="Proteomes" id="UP000078200"/>
    </source>
</evidence>
<name>A0A1A9VFV2_GLOAU</name>
<keyword evidence="2" id="KW-1185">Reference proteome</keyword>
<dbReference type="AlphaFoldDB" id="A0A1A9VFV2"/>
<organism evidence="1 2">
    <name type="scientific">Glossina austeni</name>
    <name type="common">Savannah tsetse fly</name>
    <dbReference type="NCBI Taxonomy" id="7395"/>
    <lineage>
        <taxon>Eukaryota</taxon>
        <taxon>Metazoa</taxon>
        <taxon>Ecdysozoa</taxon>
        <taxon>Arthropoda</taxon>
        <taxon>Hexapoda</taxon>
        <taxon>Insecta</taxon>
        <taxon>Pterygota</taxon>
        <taxon>Neoptera</taxon>
        <taxon>Endopterygota</taxon>
        <taxon>Diptera</taxon>
        <taxon>Brachycera</taxon>
        <taxon>Muscomorpha</taxon>
        <taxon>Hippoboscoidea</taxon>
        <taxon>Glossinidae</taxon>
        <taxon>Glossina</taxon>
    </lineage>
</organism>
<dbReference type="EnsemblMetazoa" id="GAUT035896-RA">
    <property type="protein sequence ID" value="GAUT035896-PA"/>
    <property type="gene ID" value="GAUT035896"/>
</dbReference>
<sequence>MPPPGRGHHVLSDSPDSPDTLNFPVKDDDVILVAADGVLDKVPEKLLLDNSLLTIVRQGRYNRRYRYSHHNSYKTDKSNTIVTASGIVVFISPTQYSAVACTYYYKKILCVLSC</sequence>